<gene>
    <name evidence="1" type="ORF">LCGC14_1305100</name>
</gene>
<sequence length="67" mass="7498">MEQPITIVLLNNEIALDKICWNCRGVNLREHNESFWEDGVCSICKGKGYEPTDAGQAIIGLVKRHLG</sequence>
<dbReference type="EMBL" id="LAZR01007654">
    <property type="protein sequence ID" value="KKM83857.1"/>
    <property type="molecule type" value="Genomic_DNA"/>
</dbReference>
<proteinExistence type="predicted"/>
<reference evidence="1" key="1">
    <citation type="journal article" date="2015" name="Nature">
        <title>Complex archaea that bridge the gap between prokaryotes and eukaryotes.</title>
        <authorList>
            <person name="Spang A."/>
            <person name="Saw J.H."/>
            <person name="Jorgensen S.L."/>
            <person name="Zaremba-Niedzwiedzka K."/>
            <person name="Martijn J."/>
            <person name="Lind A.E."/>
            <person name="van Eijk R."/>
            <person name="Schleper C."/>
            <person name="Guy L."/>
            <person name="Ettema T.J."/>
        </authorList>
    </citation>
    <scope>NUCLEOTIDE SEQUENCE</scope>
</reference>
<dbReference type="Pfam" id="PF15777">
    <property type="entry name" value="Anti-TRAP"/>
    <property type="match status" value="1"/>
</dbReference>
<dbReference type="InterPro" id="IPR031538">
    <property type="entry name" value="Anti-TRAP"/>
</dbReference>
<name>A0A0F9NRK5_9ZZZZ</name>
<dbReference type="AlphaFoldDB" id="A0A0F9NRK5"/>
<evidence type="ECO:0000313" key="1">
    <source>
        <dbReference type="EMBL" id="KKM83857.1"/>
    </source>
</evidence>
<comment type="caution">
    <text evidence="1">The sequence shown here is derived from an EMBL/GenBank/DDBJ whole genome shotgun (WGS) entry which is preliminary data.</text>
</comment>
<accession>A0A0F9NRK5</accession>
<protein>
    <submittedName>
        <fullName evidence="1">Uncharacterized protein</fullName>
    </submittedName>
</protein>
<organism evidence="1">
    <name type="scientific">marine sediment metagenome</name>
    <dbReference type="NCBI Taxonomy" id="412755"/>
    <lineage>
        <taxon>unclassified sequences</taxon>
        <taxon>metagenomes</taxon>
        <taxon>ecological metagenomes</taxon>
    </lineage>
</organism>
<dbReference type="Gene3D" id="6.20.20.10">
    <property type="match status" value="1"/>
</dbReference>